<dbReference type="EMBL" id="KZ388467">
    <property type="protein sequence ID" value="PIO55151.1"/>
    <property type="molecule type" value="Genomic_DNA"/>
</dbReference>
<organism evidence="3 4">
    <name type="scientific">Teladorsagia circumcincta</name>
    <name type="common">Brown stomach worm</name>
    <name type="synonym">Ostertagia circumcincta</name>
    <dbReference type="NCBI Taxonomy" id="45464"/>
    <lineage>
        <taxon>Eukaryota</taxon>
        <taxon>Metazoa</taxon>
        <taxon>Ecdysozoa</taxon>
        <taxon>Nematoda</taxon>
        <taxon>Chromadorea</taxon>
        <taxon>Rhabditida</taxon>
        <taxon>Rhabditina</taxon>
        <taxon>Rhabditomorpha</taxon>
        <taxon>Strongyloidea</taxon>
        <taxon>Trichostrongylidae</taxon>
        <taxon>Teladorsagia</taxon>
    </lineage>
</organism>
<evidence type="ECO:0000313" key="4">
    <source>
        <dbReference type="Proteomes" id="UP000230423"/>
    </source>
</evidence>
<dbReference type="InterPro" id="IPR013320">
    <property type="entry name" value="ConA-like_dom_sf"/>
</dbReference>
<dbReference type="Pfam" id="PF02210">
    <property type="entry name" value="Laminin_G_2"/>
    <property type="match status" value="1"/>
</dbReference>
<keyword evidence="4" id="KW-1185">Reference proteome</keyword>
<keyword evidence="1" id="KW-1015">Disulfide bond</keyword>
<feature type="disulfide bond" evidence="1">
    <location>
        <begin position="79"/>
        <end position="106"/>
    </location>
</feature>
<feature type="non-terminal residue" evidence="3">
    <location>
        <position position="107"/>
    </location>
</feature>
<gene>
    <name evidence="3" type="ORF">TELCIR_23465</name>
</gene>
<reference evidence="3 4" key="1">
    <citation type="submission" date="2015-09" db="EMBL/GenBank/DDBJ databases">
        <title>Draft genome of the parasitic nematode Teladorsagia circumcincta isolate WARC Sus (inbred).</title>
        <authorList>
            <person name="Mitreva M."/>
        </authorList>
    </citation>
    <scope>NUCLEOTIDE SEQUENCE [LARGE SCALE GENOMIC DNA]</scope>
    <source>
        <strain evidence="3 4">S</strain>
    </source>
</reference>
<dbReference type="Proteomes" id="UP000230423">
    <property type="component" value="Unassembled WGS sequence"/>
</dbReference>
<evidence type="ECO:0000256" key="1">
    <source>
        <dbReference type="PROSITE-ProRule" id="PRU00122"/>
    </source>
</evidence>
<dbReference type="Gene3D" id="2.60.120.200">
    <property type="match status" value="1"/>
</dbReference>
<evidence type="ECO:0000259" key="2">
    <source>
        <dbReference type="PROSITE" id="PS50025"/>
    </source>
</evidence>
<sequence length="107" mass="11848">GSDVMLIESPVLPNRQHLSDMRWHTLLYYQEERTGLQMLLVDNTTAISDNEMLPELGNVITIGGAPISAPLVRGGFRGCLAALRINERLIDLIEDCDLKKDVVRGCA</sequence>
<dbReference type="InterPro" id="IPR001791">
    <property type="entry name" value="Laminin_G"/>
</dbReference>
<protein>
    <recommendedName>
        <fullName evidence="2">Laminin G domain-containing protein</fullName>
    </recommendedName>
</protein>
<dbReference type="AlphaFoldDB" id="A0A2G9TB06"/>
<dbReference type="PROSITE" id="PS50025">
    <property type="entry name" value="LAM_G_DOMAIN"/>
    <property type="match status" value="1"/>
</dbReference>
<feature type="domain" description="Laminin G" evidence="2">
    <location>
        <begin position="1"/>
        <end position="106"/>
    </location>
</feature>
<evidence type="ECO:0000313" key="3">
    <source>
        <dbReference type="EMBL" id="PIO55151.1"/>
    </source>
</evidence>
<proteinExistence type="predicted"/>
<accession>A0A2G9TB06</accession>
<dbReference type="OrthoDB" id="6275838at2759"/>
<name>A0A2G9TB06_TELCI</name>
<dbReference type="SUPFAM" id="SSF49899">
    <property type="entry name" value="Concanavalin A-like lectins/glucanases"/>
    <property type="match status" value="1"/>
</dbReference>
<feature type="non-terminal residue" evidence="3">
    <location>
        <position position="1"/>
    </location>
</feature>